<reference evidence="3" key="1">
    <citation type="submission" date="2018-03" db="EMBL/GenBank/DDBJ databases">
        <authorList>
            <person name="Rodrigo-Torres L."/>
            <person name="Arahal R. D."/>
            <person name="Lucena T."/>
        </authorList>
    </citation>
    <scope>NUCLEOTIDE SEQUENCE [LARGE SCALE GENOMIC DNA]</scope>
    <source>
        <strain evidence="3">CECT 8504</strain>
    </source>
</reference>
<organism evidence="2 3">
    <name type="scientific">Palleronia abyssalis</name>
    <dbReference type="NCBI Taxonomy" id="1501240"/>
    <lineage>
        <taxon>Bacteria</taxon>
        <taxon>Pseudomonadati</taxon>
        <taxon>Pseudomonadota</taxon>
        <taxon>Alphaproteobacteria</taxon>
        <taxon>Rhodobacterales</taxon>
        <taxon>Roseobacteraceae</taxon>
        <taxon>Palleronia</taxon>
    </lineage>
</organism>
<sequence length="105" mass="11066">MMKRLLLSAALAVGAGAPAVAHDVSGAHGAHTGPVVVVSCYRGPWAQIIWDHPQAPFVDSLVNIGYSFSQATAIAERVCRDQTLVGNPDGLKAVTREIIATSPRY</sequence>
<dbReference type="AlphaFoldDB" id="A0A2R8BW86"/>
<feature type="chain" id="PRO_5015325918" description="DUF732 domain-containing protein" evidence="1">
    <location>
        <begin position="22"/>
        <end position="105"/>
    </location>
</feature>
<accession>A0A2R8BW86</accession>
<dbReference type="Proteomes" id="UP000244912">
    <property type="component" value="Unassembled WGS sequence"/>
</dbReference>
<gene>
    <name evidence="2" type="ORF">PAA8504_02251</name>
</gene>
<evidence type="ECO:0000313" key="2">
    <source>
        <dbReference type="EMBL" id="SPJ24421.1"/>
    </source>
</evidence>
<evidence type="ECO:0008006" key="4">
    <source>
        <dbReference type="Google" id="ProtNLM"/>
    </source>
</evidence>
<feature type="signal peptide" evidence="1">
    <location>
        <begin position="1"/>
        <end position="21"/>
    </location>
</feature>
<protein>
    <recommendedName>
        <fullName evidence="4">DUF732 domain-containing protein</fullName>
    </recommendedName>
</protein>
<evidence type="ECO:0000256" key="1">
    <source>
        <dbReference type="SAM" id="SignalP"/>
    </source>
</evidence>
<evidence type="ECO:0000313" key="3">
    <source>
        <dbReference type="Proteomes" id="UP000244912"/>
    </source>
</evidence>
<proteinExistence type="predicted"/>
<keyword evidence="3" id="KW-1185">Reference proteome</keyword>
<keyword evidence="1" id="KW-0732">Signal</keyword>
<name>A0A2R8BW86_9RHOB</name>
<dbReference type="EMBL" id="ONZF01000004">
    <property type="protein sequence ID" value="SPJ24421.1"/>
    <property type="molecule type" value="Genomic_DNA"/>
</dbReference>